<evidence type="ECO:0000313" key="1">
    <source>
        <dbReference type="EMBL" id="KAK3782865.1"/>
    </source>
</evidence>
<reference evidence="1" key="1">
    <citation type="journal article" date="2023" name="G3 (Bethesda)">
        <title>A reference genome for the long-term kleptoplast-retaining sea slug Elysia crispata morphotype clarki.</title>
        <authorList>
            <person name="Eastman K.E."/>
            <person name="Pendleton A.L."/>
            <person name="Shaikh M.A."/>
            <person name="Suttiyut T."/>
            <person name="Ogas R."/>
            <person name="Tomko P."/>
            <person name="Gavelis G."/>
            <person name="Widhalm J.R."/>
            <person name="Wisecaver J.H."/>
        </authorList>
    </citation>
    <scope>NUCLEOTIDE SEQUENCE</scope>
    <source>
        <strain evidence="1">ECLA1</strain>
    </source>
</reference>
<accession>A0AAE1DUJ7</accession>
<comment type="caution">
    <text evidence="1">The sequence shown here is derived from an EMBL/GenBank/DDBJ whole genome shotgun (WGS) entry which is preliminary data.</text>
</comment>
<proteinExistence type="predicted"/>
<dbReference type="AlphaFoldDB" id="A0AAE1DUJ7"/>
<dbReference type="Proteomes" id="UP001283361">
    <property type="component" value="Unassembled WGS sequence"/>
</dbReference>
<evidence type="ECO:0000313" key="2">
    <source>
        <dbReference type="Proteomes" id="UP001283361"/>
    </source>
</evidence>
<gene>
    <name evidence="1" type="ORF">RRG08_002495</name>
</gene>
<organism evidence="1 2">
    <name type="scientific">Elysia crispata</name>
    <name type="common">lettuce slug</name>
    <dbReference type="NCBI Taxonomy" id="231223"/>
    <lineage>
        <taxon>Eukaryota</taxon>
        <taxon>Metazoa</taxon>
        <taxon>Spiralia</taxon>
        <taxon>Lophotrochozoa</taxon>
        <taxon>Mollusca</taxon>
        <taxon>Gastropoda</taxon>
        <taxon>Heterobranchia</taxon>
        <taxon>Euthyneura</taxon>
        <taxon>Panpulmonata</taxon>
        <taxon>Sacoglossa</taxon>
        <taxon>Placobranchoidea</taxon>
        <taxon>Plakobranchidae</taxon>
        <taxon>Elysia</taxon>
    </lineage>
</organism>
<sequence>MTDEQIIMIPQRFVAQLRTPNLEWATRILVRLINHICPAIRERKVNQDLYFAVPKTQSANFCLTLCESLWPRPPGNVAVRVVQVLNLGGEKMLKFGVRREHSKSIKRSRTFLDEKYFRVALSLDSQNLIRWMVQSAEHDMRLSEGPRSNSGVIKLQHDGIEFRLYRTLSFFDASVRRICGIQYTLQYLL</sequence>
<protein>
    <submittedName>
        <fullName evidence="1">Uncharacterized protein</fullName>
    </submittedName>
</protein>
<keyword evidence="2" id="KW-1185">Reference proteome</keyword>
<dbReference type="EMBL" id="JAWDGP010002483">
    <property type="protein sequence ID" value="KAK3782865.1"/>
    <property type="molecule type" value="Genomic_DNA"/>
</dbReference>
<name>A0AAE1DUJ7_9GAST</name>